<accession>A0A194AF48</accession>
<dbReference type="AlphaFoldDB" id="A0A194AF48"/>
<dbReference type="Proteomes" id="UP000095200">
    <property type="component" value="Unassembled WGS sequence"/>
</dbReference>
<comment type="caution">
    <text evidence="1">The sequence shown here is derived from an EMBL/GenBank/DDBJ whole genome shotgun (WGS) entry which is preliminary data.</text>
</comment>
<organism evidence="1 2">
    <name type="scientific">Desulfoplanes formicivorans</name>
    <dbReference type="NCBI Taxonomy" id="1592317"/>
    <lineage>
        <taxon>Bacteria</taxon>
        <taxon>Pseudomonadati</taxon>
        <taxon>Thermodesulfobacteriota</taxon>
        <taxon>Desulfovibrionia</taxon>
        <taxon>Desulfovibrionales</taxon>
        <taxon>Desulfoplanaceae</taxon>
        <taxon>Desulfoplanes</taxon>
    </lineage>
</organism>
<evidence type="ECO:0000313" key="2">
    <source>
        <dbReference type="Proteomes" id="UP000095200"/>
    </source>
</evidence>
<sequence>MNEQTRVGSSLGMEKVAESLGKERETIAPRQGAIVQVGLDYPGSRVMCQFEPLMQRWAPPRSIRLPTNVAGLHTEIGFGSLDNVIGSKITVMITHFPGKFHIYKSF</sequence>
<reference evidence="2" key="1">
    <citation type="submission" date="2016-06" db="EMBL/GenBank/DDBJ databases">
        <title>Draft genome sequence of Desulfoplanes formicivorans strain Pf12B.</title>
        <authorList>
            <person name="Watanabe M."/>
            <person name="Kojima H."/>
            <person name="Fukui M."/>
        </authorList>
    </citation>
    <scope>NUCLEOTIDE SEQUENCE [LARGE SCALE GENOMIC DNA]</scope>
    <source>
        <strain evidence="2">Pf12B</strain>
    </source>
</reference>
<dbReference type="EMBL" id="BDFE01000015">
    <property type="protein sequence ID" value="GAU08692.1"/>
    <property type="molecule type" value="Genomic_DNA"/>
</dbReference>
<proteinExistence type="predicted"/>
<evidence type="ECO:0000313" key="1">
    <source>
        <dbReference type="EMBL" id="GAU08692.1"/>
    </source>
</evidence>
<keyword evidence="2" id="KW-1185">Reference proteome</keyword>
<protein>
    <submittedName>
        <fullName evidence="1">Uncharacterized protein</fullName>
    </submittedName>
</protein>
<name>A0A194AF48_9BACT</name>
<gene>
    <name evidence="1" type="ORF">DPF_1408</name>
</gene>